<evidence type="ECO:0000256" key="5">
    <source>
        <dbReference type="ARBA" id="ARBA00022989"/>
    </source>
</evidence>
<reference evidence="12" key="1">
    <citation type="journal article" date="2021" name="Open Biol.">
        <title>Shared evolutionary footprints suggest mitochondrial oxidative damage underlies multiple complex I losses in fungi.</title>
        <authorList>
            <person name="Schikora-Tamarit M.A."/>
            <person name="Marcet-Houben M."/>
            <person name="Nosek J."/>
            <person name="Gabaldon T."/>
        </authorList>
    </citation>
    <scope>NUCLEOTIDE SEQUENCE</scope>
    <source>
        <strain evidence="12">NCAIM Y.01608</strain>
    </source>
</reference>
<protein>
    <recommendedName>
        <fullName evidence="14">CSC1/OSCA1-like 7TM region domain-containing protein</fullName>
    </recommendedName>
</protein>
<proteinExistence type="inferred from homology"/>
<accession>A0A9P8TFD1</accession>
<evidence type="ECO:0000256" key="3">
    <source>
        <dbReference type="ARBA" id="ARBA00022448"/>
    </source>
</evidence>
<dbReference type="Pfam" id="PF14703">
    <property type="entry name" value="PHM7_cyt"/>
    <property type="match status" value="1"/>
</dbReference>
<evidence type="ECO:0000256" key="1">
    <source>
        <dbReference type="ARBA" id="ARBA00004141"/>
    </source>
</evidence>
<evidence type="ECO:0000256" key="6">
    <source>
        <dbReference type="ARBA" id="ARBA00023136"/>
    </source>
</evidence>
<feature type="domain" description="CSC1/OSCA1-like 7TM region" evidence="8">
    <location>
        <begin position="402"/>
        <end position="674"/>
    </location>
</feature>
<comment type="subcellular location">
    <subcellularLocation>
        <location evidence="1">Membrane</location>
        <topology evidence="1">Multi-pass membrane protein</topology>
    </subcellularLocation>
</comment>
<feature type="transmembrane region" description="Helical" evidence="7">
    <location>
        <begin position="689"/>
        <end position="707"/>
    </location>
</feature>
<dbReference type="AlphaFoldDB" id="A0A9P8TFD1"/>
<name>A0A9P8TFD1_9ASCO</name>
<sequence length="804" mass="92130">MDATIENPEFLDFLNTTQSGAAHNCVGISFESFLSSLIFSLIYCSLQVLIFTYLRTRFKEFYQPLCYCLPESIRTPPLSDDLFAWAKPIVYTPIGTFYRLGLDSYYFLRFMYTLLILFVGMACVNIPVLIPVNLCGGDELTKGIVRGLDRISTSNISSRNTNKYMFHFGMAIFVILWFHYVLIYEMKSCVEERQKHLLLSSKVPYKRASMSTVLLENIPDELMDETAIEHFFASLPGGVKKIWPILDYRNLDTLVKKYEKYRSLLEEVELNIIKDKTRNRVNYATRNFYEPIEIFGFEWTVPGICKVADPYDHTVGQMLVLGELILTQQRELKSAKLQSSKINKAFVQFNKISTAYLAHQLLLTKNPKDMTVTLMEMTPDDIIWKNIVRSDRTASNVMWNAAMFFVSILIIVCWVVPVAFVGSISQLPYLTALIPTIRWLNGLPDFLTAFIAGILPTIVLTLLTSVALQIFKVVGCKRGKLVGSSLELSLQSWVFVFLFFHLFIVITISSGFIVVLERFLLNPSAIPAMVAQDFPKASNFFFSFFILKGLTCFGNSLLQFGRFSSDLCMDKLFDKTPRDKLHRRMNIPQASWGLTYPTYSVYGSIGLVYSVISPLILVFCCINFLLDLLSYKYCLLYVYNYRSNSETGGKIYSIGLRQLYAGIYSLEVFLIGLFFIVKDDKGENTCFLLGIMMVIVLVLTICVHISINSQYDKSLRVIPLELFEELDREIKFEHDIDTASIFCHPSLRFDPGEQVVWIPKDPHGHSDRERQRLELLGLKVFDQGCTMNNKGRLQILMSPPDYFF</sequence>
<dbReference type="InterPro" id="IPR027815">
    <property type="entry name" value="CSC1/OSCA1-like_cyt"/>
</dbReference>
<dbReference type="EMBL" id="JAEUBD010000108">
    <property type="protein sequence ID" value="KAH3677523.1"/>
    <property type="molecule type" value="Genomic_DNA"/>
</dbReference>
<feature type="transmembrane region" description="Helical" evidence="7">
    <location>
        <begin position="106"/>
        <end position="130"/>
    </location>
</feature>
<dbReference type="Pfam" id="PF13967">
    <property type="entry name" value="RSN1_TM"/>
    <property type="match status" value="1"/>
</dbReference>
<feature type="transmembrane region" description="Helical" evidence="7">
    <location>
        <begin position="164"/>
        <end position="183"/>
    </location>
</feature>
<evidence type="ECO:0008006" key="14">
    <source>
        <dbReference type="Google" id="ProtNLM"/>
    </source>
</evidence>
<dbReference type="Pfam" id="PF02714">
    <property type="entry name" value="RSN1_7TM"/>
    <property type="match status" value="1"/>
</dbReference>
<evidence type="ECO:0000256" key="2">
    <source>
        <dbReference type="ARBA" id="ARBA00007779"/>
    </source>
</evidence>
<keyword evidence="13" id="KW-1185">Reference proteome</keyword>
<dbReference type="InterPro" id="IPR003864">
    <property type="entry name" value="CSC1/OSCA1-like_7TM"/>
</dbReference>
<evidence type="ECO:0000313" key="12">
    <source>
        <dbReference type="EMBL" id="KAH3677523.1"/>
    </source>
</evidence>
<feature type="transmembrane region" description="Helical" evidence="7">
    <location>
        <begin position="33"/>
        <end position="54"/>
    </location>
</feature>
<dbReference type="InterPro" id="IPR022257">
    <property type="entry name" value="PHM7_ext"/>
</dbReference>
<keyword evidence="5 7" id="KW-1133">Transmembrane helix</keyword>
<organism evidence="12 13">
    <name type="scientific">Ogataea polymorpha</name>
    <dbReference type="NCBI Taxonomy" id="460523"/>
    <lineage>
        <taxon>Eukaryota</taxon>
        <taxon>Fungi</taxon>
        <taxon>Dikarya</taxon>
        <taxon>Ascomycota</taxon>
        <taxon>Saccharomycotina</taxon>
        <taxon>Pichiomycetes</taxon>
        <taxon>Pichiales</taxon>
        <taxon>Pichiaceae</taxon>
        <taxon>Ogataea</taxon>
    </lineage>
</organism>
<dbReference type="InterPro" id="IPR032880">
    <property type="entry name" value="CSC1/OSCA1-like_N"/>
</dbReference>
<feature type="domain" description="CSC1/OSCA1-like N-terminal transmembrane" evidence="10">
    <location>
        <begin position="32"/>
        <end position="185"/>
    </location>
</feature>
<evidence type="ECO:0000256" key="4">
    <source>
        <dbReference type="ARBA" id="ARBA00022692"/>
    </source>
</evidence>
<gene>
    <name evidence="12" type="ORF">OGATHE_000998</name>
</gene>
<keyword evidence="6 7" id="KW-0472">Membrane</keyword>
<feature type="transmembrane region" description="Helical" evidence="7">
    <location>
        <begin position="492"/>
        <end position="520"/>
    </location>
</feature>
<feature type="transmembrane region" description="Helical" evidence="7">
    <location>
        <begin position="590"/>
        <end position="609"/>
    </location>
</feature>
<feature type="transmembrane region" description="Helical" evidence="7">
    <location>
        <begin position="615"/>
        <end position="639"/>
    </location>
</feature>
<comment type="caution">
    <text evidence="12">The sequence shown here is derived from an EMBL/GenBank/DDBJ whole genome shotgun (WGS) entry which is preliminary data.</text>
</comment>
<comment type="similarity">
    <text evidence="2">Belongs to the CSC1 (TC 1.A.17) family.</text>
</comment>
<evidence type="ECO:0000313" key="13">
    <source>
        <dbReference type="Proteomes" id="UP000788993"/>
    </source>
</evidence>
<dbReference type="InterPro" id="IPR045122">
    <property type="entry name" value="Csc1-like"/>
</dbReference>
<feature type="transmembrane region" description="Helical" evidence="7">
    <location>
        <begin position="540"/>
        <end position="561"/>
    </location>
</feature>
<evidence type="ECO:0000259" key="11">
    <source>
        <dbReference type="Pfam" id="PF14703"/>
    </source>
</evidence>
<evidence type="ECO:0000259" key="10">
    <source>
        <dbReference type="Pfam" id="PF13967"/>
    </source>
</evidence>
<evidence type="ECO:0000259" key="9">
    <source>
        <dbReference type="Pfam" id="PF12621"/>
    </source>
</evidence>
<keyword evidence="3" id="KW-0813">Transport</keyword>
<feature type="domain" description="10TM putative phosphate transporter extracellular tail" evidence="9">
    <location>
        <begin position="705"/>
        <end position="801"/>
    </location>
</feature>
<feature type="transmembrane region" description="Helical" evidence="7">
    <location>
        <begin position="397"/>
        <end position="426"/>
    </location>
</feature>
<dbReference type="Proteomes" id="UP000788993">
    <property type="component" value="Unassembled WGS sequence"/>
</dbReference>
<feature type="domain" description="CSC1/OSCA1-like cytosolic" evidence="11">
    <location>
        <begin position="212"/>
        <end position="386"/>
    </location>
</feature>
<feature type="transmembrane region" description="Helical" evidence="7">
    <location>
        <begin position="659"/>
        <end position="677"/>
    </location>
</feature>
<keyword evidence="4 7" id="KW-0812">Transmembrane</keyword>
<dbReference type="Pfam" id="PF12621">
    <property type="entry name" value="PHM7_ext"/>
    <property type="match status" value="1"/>
</dbReference>
<feature type="transmembrane region" description="Helical" evidence="7">
    <location>
        <begin position="446"/>
        <end position="471"/>
    </location>
</feature>
<evidence type="ECO:0000256" key="7">
    <source>
        <dbReference type="SAM" id="Phobius"/>
    </source>
</evidence>
<evidence type="ECO:0000259" key="8">
    <source>
        <dbReference type="Pfam" id="PF02714"/>
    </source>
</evidence>
<dbReference type="PANTHER" id="PTHR13018">
    <property type="entry name" value="PROBABLE MEMBRANE PROTEIN DUF221-RELATED"/>
    <property type="match status" value="1"/>
</dbReference>
<reference evidence="12" key="2">
    <citation type="submission" date="2021-01" db="EMBL/GenBank/DDBJ databases">
        <authorList>
            <person name="Schikora-Tamarit M.A."/>
        </authorList>
    </citation>
    <scope>NUCLEOTIDE SEQUENCE</scope>
    <source>
        <strain evidence="12">NCAIM Y.01608</strain>
    </source>
</reference>
<dbReference type="GO" id="GO:0005227">
    <property type="term" value="F:calcium-activated cation channel activity"/>
    <property type="evidence" value="ECO:0007669"/>
    <property type="project" value="InterPro"/>
</dbReference>
<dbReference type="PANTHER" id="PTHR13018:SF20">
    <property type="entry name" value="SPORULATION-SPECIFIC PROTEIN 75"/>
    <property type="match status" value="1"/>
</dbReference>
<dbReference type="GO" id="GO:0005886">
    <property type="term" value="C:plasma membrane"/>
    <property type="evidence" value="ECO:0007669"/>
    <property type="project" value="TreeGrafter"/>
</dbReference>